<feature type="region of interest" description="Disordered" evidence="6">
    <location>
        <begin position="17"/>
        <end position="36"/>
    </location>
</feature>
<dbReference type="EMBL" id="WHVB01000014">
    <property type="protein sequence ID" value="KAF8476698.1"/>
    <property type="molecule type" value="Genomic_DNA"/>
</dbReference>
<comment type="subcellular location">
    <subcellularLocation>
        <location evidence="1">Mitochondrion membrane</location>
        <topology evidence="1">Multi-pass membrane protein</topology>
    </subcellularLocation>
</comment>
<keyword evidence="4" id="KW-0496">Mitochondrion</keyword>
<keyword evidence="5" id="KW-0472">Membrane</keyword>
<evidence type="ECO:0000256" key="3">
    <source>
        <dbReference type="ARBA" id="ARBA00022989"/>
    </source>
</evidence>
<dbReference type="InterPro" id="IPR013946">
    <property type="entry name" value="NCA2-like"/>
</dbReference>
<gene>
    <name evidence="7" type="ORF">DFH94DRAFT_634935</name>
</gene>
<evidence type="ECO:0000256" key="2">
    <source>
        <dbReference type="ARBA" id="ARBA00022692"/>
    </source>
</evidence>
<evidence type="ECO:0000313" key="8">
    <source>
        <dbReference type="Proteomes" id="UP000759537"/>
    </source>
</evidence>
<proteinExistence type="predicted"/>
<comment type="caution">
    <text evidence="7">The sequence shown here is derived from an EMBL/GenBank/DDBJ whole genome shotgun (WGS) entry which is preliminary data.</text>
</comment>
<reference evidence="7" key="1">
    <citation type="submission" date="2019-10" db="EMBL/GenBank/DDBJ databases">
        <authorList>
            <consortium name="DOE Joint Genome Institute"/>
            <person name="Kuo A."/>
            <person name="Miyauchi S."/>
            <person name="Kiss E."/>
            <person name="Drula E."/>
            <person name="Kohler A."/>
            <person name="Sanchez-Garcia M."/>
            <person name="Andreopoulos B."/>
            <person name="Barry K.W."/>
            <person name="Bonito G."/>
            <person name="Buee M."/>
            <person name="Carver A."/>
            <person name="Chen C."/>
            <person name="Cichocki N."/>
            <person name="Clum A."/>
            <person name="Culley D."/>
            <person name="Crous P.W."/>
            <person name="Fauchery L."/>
            <person name="Girlanda M."/>
            <person name="Hayes R."/>
            <person name="Keri Z."/>
            <person name="LaButti K."/>
            <person name="Lipzen A."/>
            <person name="Lombard V."/>
            <person name="Magnuson J."/>
            <person name="Maillard F."/>
            <person name="Morin E."/>
            <person name="Murat C."/>
            <person name="Nolan M."/>
            <person name="Ohm R."/>
            <person name="Pangilinan J."/>
            <person name="Pereira M."/>
            <person name="Perotto S."/>
            <person name="Peter M."/>
            <person name="Riley R."/>
            <person name="Sitrit Y."/>
            <person name="Stielow B."/>
            <person name="Szollosi G."/>
            <person name="Zifcakova L."/>
            <person name="Stursova M."/>
            <person name="Spatafora J.W."/>
            <person name="Tedersoo L."/>
            <person name="Vaario L.-M."/>
            <person name="Yamada A."/>
            <person name="Yan M."/>
            <person name="Wang P."/>
            <person name="Xu J."/>
            <person name="Bruns T."/>
            <person name="Baldrian P."/>
            <person name="Vilgalys R."/>
            <person name="Henrissat B."/>
            <person name="Grigoriev I.V."/>
            <person name="Hibbett D."/>
            <person name="Nagy L.G."/>
            <person name="Martin F.M."/>
        </authorList>
    </citation>
    <scope>NUCLEOTIDE SEQUENCE</scope>
    <source>
        <strain evidence="7">Prilba</strain>
    </source>
</reference>
<keyword evidence="3" id="KW-1133">Transmembrane helix</keyword>
<protein>
    <submittedName>
        <fullName evidence="7">NCA2-domain-containing protein</fullName>
    </submittedName>
</protein>
<evidence type="ECO:0000313" key="7">
    <source>
        <dbReference type="EMBL" id="KAF8476698.1"/>
    </source>
</evidence>
<dbReference type="Proteomes" id="UP000759537">
    <property type="component" value="Unassembled WGS sequence"/>
</dbReference>
<organism evidence="7 8">
    <name type="scientific">Russula ochroleuca</name>
    <dbReference type="NCBI Taxonomy" id="152965"/>
    <lineage>
        <taxon>Eukaryota</taxon>
        <taxon>Fungi</taxon>
        <taxon>Dikarya</taxon>
        <taxon>Basidiomycota</taxon>
        <taxon>Agaricomycotina</taxon>
        <taxon>Agaricomycetes</taxon>
        <taxon>Russulales</taxon>
        <taxon>Russulaceae</taxon>
        <taxon>Russula</taxon>
    </lineage>
</organism>
<evidence type="ECO:0000256" key="6">
    <source>
        <dbReference type="SAM" id="MobiDB-lite"/>
    </source>
</evidence>
<reference evidence="7" key="2">
    <citation type="journal article" date="2020" name="Nat. Commun.">
        <title>Large-scale genome sequencing of mycorrhizal fungi provides insights into the early evolution of symbiotic traits.</title>
        <authorList>
            <person name="Miyauchi S."/>
            <person name="Kiss E."/>
            <person name="Kuo A."/>
            <person name="Drula E."/>
            <person name="Kohler A."/>
            <person name="Sanchez-Garcia M."/>
            <person name="Morin E."/>
            <person name="Andreopoulos B."/>
            <person name="Barry K.W."/>
            <person name="Bonito G."/>
            <person name="Buee M."/>
            <person name="Carver A."/>
            <person name="Chen C."/>
            <person name="Cichocki N."/>
            <person name="Clum A."/>
            <person name="Culley D."/>
            <person name="Crous P.W."/>
            <person name="Fauchery L."/>
            <person name="Girlanda M."/>
            <person name="Hayes R.D."/>
            <person name="Keri Z."/>
            <person name="LaButti K."/>
            <person name="Lipzen A."/>
            <person name="Lombard V."/>
            <person name="Magnuson J."/>
            <person name="Maillard F."/>
            <person name="Murat C."/>
            <person name="Nolan M."/>
            <person name="Ohm R.A."/>
            <person name="Pangilinan J."/>
            <person name="Pereira M.F."/>
            <person name="Perotto S."/>
            <person name="Peter M."/>
            <person name="Pfister S."/>
            <person name="Riley R."/>
            <person name="Sitrit Y."/>
            <person name="Stielow J.B."/>
            <person name="Szollosi G."/>
            <person name="Zifcakova L."/>
            <person name="Stursova M."/>
            <person name="Spatafora J.W."/>
            <person name="Tedersoo L."/>
            <person name="Vaario L.M."/>
            <person name="Yamada A."/>
            <person name="Yan M."/>
            <person name="Wang P."/>
            <person name="Xu J."/>
            <person name="Bruns T."/>
            <person name="Baldrian P."/>
            <person name="Vilgalys R."/>
            <person name="Dunand C."/>
            <person name="Henrissat B."/>
            <person name="Grigoriev I.V."/>
            <person name="Hibbett D."/>
            <person name="Nagy L.G."/>
            <person name="Martin F.M."/>
        </authorList>
    </citation>
    <scope>NUCLEOTIDE SEQUENCE</scope>
    <source>
        <strain evidence="7">Prilba</strain>
    </source>
</reference>
<evidence type="ECO:0000256" key="5">
    <source>
        <dbReference type="ARBA" id="ARBA00023136"/>
    </source>
</evidence>
<dbReference type="Pfam" id="PF08637">
    <property type="entry name" value="NCA2"/>
    <property type="match status" value="1"/>
</dbReference>
<dbReference type="PANTHER" id="PTHR28234:SF1">
    <property type="entry name" value="NUCLEAR CONTROL OF ATPASE PROTEIN 2"/>
    <property type="match status" value="1"/>
</dbReference>
<dbReference type="GO" id="GO:0005741">
    <property type="term" value="C:mitochondrial outer membrane"/>
    <property type="evidence" value="ECO:0007669"/>
    <property type="project" value="TreeGrafter"/>
</dbReference>
<dbReference type="OrthoDB" id="413313at2759"/>
<name>A0A9P5MS77_9AGAM</name>
<keyword evidence="2" id="KW-0812">Transmembrane</keyword>
<keyword evidence="8" id="KW-1185">Reference proteome</keyword>
<evidence type="ECO:0000256" key="1">
    <source>
        <dbReference type="ARBA" id="ARBA00004225"/>
    </source>
</evidence>
<accession>A0A9P5MS77</accession>
<dbReference type="PANTHER" id="PTHR28234">
    <property type="entry name" value="NUCLEAR CONTROL OF ATPASE PROTEIN 2"/>
    <property type="match status" value="1"/>
</dbReference>
<sequence length="689" mass="77485">MSISHITDKLILGSSPSQWKISQAPPEPSLSSTADPSKDVLRSLFLSLSPPFSPNRTRDTIKCLREIQELEDNNKLVGGYAPRTIDGEEQALKDAVLSRLVAAVYAEALDTLLSEAITAEVEAQWWADLERSRLRVAYHLVQTLPLRISCLFEDVLHILHSNNQAISFSVFKPSSIRDLLNRDTGRPDSVRARMFPHLRTHPSVVSPPLEPLGVYLFNSSRRSSSSSPSNIIASAYQSLYHTSTLVARYILHYVTLPLQLTSQEIHVKRLELERIRDERAEALGELTSKHDDISRTLRNDLDERAAFLQVIDQVLVGQRADTTKLGSPSSLLDALATTSSKVLPMHTSLHKEDLRTYSLLRPSRLIRIWPRLLVLPPLSLYAIQRISASQDTLLSLAKDAWETLKGFWRGWLVEPLVDITKTVRTGGEGSIIVQKGSIDADLQSLERMALSLARDKLNYSPTQLDDLSNKLRFGDLTPVLQIYEEDIKSPVRSAVSGTLLRSAFIQVQKAKVDVDQALAGIDKLLRSQELTFAFVGVAPALSLVYIMSDYLGRLFASSRGHMGGGRRRRTAAWLTMRRIERLLITQLRTRADNHHHTHAQEEHHNDEHAKGAIPPLTAGLLLLSVSSLREYAETWLPPRSRLREGFLEDVGDLEDPRLGREEKMRVVERMWRSWGRALGWERLAIEASS</sequence>
<evidence type="ECO:0000256" key="4">
    <source>
        <dbReference type="ARBA" id="ARBA00023128"/>
    </source>
</evidence>
<dbReference type="AlphaFoldDB" id="A0A9P5MS77"/>